<protein>
    <submittedName>
        <fullName evidence="3">Uncharacterized protein</fullName>
    </submittedName>
</protein>
<name>A0A9W7BXW3_9STRA</name>
<feature type="transmembrane region" description="Helical" evidence="2">
    <location>
        <begin position="780"/>
        <end position="798"/>
    </location>
</feature>
<keyword evidence="2" id="KW-0812">Transmembrane</keyword>
<keyword evidence="2" id="KW-0472">Membrane</keyword>
<feature type="compositionally biased region" description="Basic and acidic residues" evidence="1">
    <location>
        <begin position="16"/>
        <end position="27"/>
    </location>
</feature>
<feature type="transmembrane region" description="Helical" evidence="2">
    <location>
        <begin position="938"/>
        <end position="957"/>
    </location>
</feature>
<evidence type="ECO:0000313" key="4">
    <source>
        <dbReference type="Proteomes" id="UP001165085"/>
    </source>
</evidence>
<feature type="transmembrane region" description="Helical" evidence="2">
    <location>
        <begin position="356"/>
        <end position="375"/>
    </location>
</feature>
<feature type="transmembrane region" description="Helical" evidence="2">
    <location>
        <begin position="636"/>
        <end position="656"/>
    </location>
</feature>
<dbReference type="OrthoDB" id="202632at2759"/>
<feature type="transmembrane region" description="Helical" evidence="2">
    <location>
        <begin position="172"/>
        <end position="189"/>
    </location>
</feature>
<feature type="region of interest" description="Disordered" evidence="1">
    <location>
        <begin position="77"/>
        <end position="99"/>
    </location>
</feature>
<feature type="transmembrane region" description="Helical" evidence="2">
    <location>
        <begin position="420"/>
        <end position="440"/>
    </location>
</feature>
<feature type="transmembrane region" description="Helical" evidence="2">
    <location>
        <begin position="506"/>
        <end position="524"/>
    </location>
</feature>
<sequence>MDEMKKKLGSCGVESNLERHQTVKDLSVEEEEEEEDAKVEVEEDPPGRSGDDHIELQHCQSSMEFTENPLTTIDIDATNGATQPQRPQPLSPSPSTNHSNVSECATTYSIIMACITTSYTAFDSALFAYDAYSTDEKVYKFWGVIILPMSTTAMAISFALKPRRNGWKYKALLLLQYTLFTFVPEFLAIVGDDFATRQVIMSSGRSLFYLAFLKVGMMSRSHMANLSDEDLSKFLTNDIIMGGVLMGLGQLAFLMFGSIQCDGNAGNWRKCNRTLVSQTSLSAMVTLLTIIKILSGVVPKRILDNHVISPKKVFAMDLNTEQAVQAFGLLIAAGCALYPLGNYGAEGDFRSESERYVSYIVPSIGGFCLVLTAVWKMVVIRGEMRLEAEAEETGQLHQGSSSSPSSPPLDVVTLVEGSPFWFYGGVMATTYQSTVTVAVAVTMDKFFYKTLSTVSLPIVILIYIGSIFDLPRRMSPKDMWKLRLHFISFAFISEMAWAMYEFRQGNFSGVILHFARLTAEALVFHLGLKLRAAVGRLPDEDLETFLVDTIFKGGLQTLFSILFLTFRTTKCMFEEGSVAECSNASWCSTMISLYLILWWGMKLVQGSVRSEWRKDLNLSIEKIAIMKDISLRQGMAGFFTVVTGVCGIFLFSMMSAERVDETTLTVVGLIGLGASFGIAISEAYSSLKAQRGRIDLSESNGQIDERLSEVEGPVEECSWFFVGVSFLFTSTFVVLKVCYSVTLEDQYWLMADLMIPIVGLSFVMAGFYKPKRMDVGYMRFLYFHFFTYAIVSELGAAAGDFRLGLTLKAWFALFRAIIWCLAFWLGLKLRASAAKLPSQGLSDFLCQTVLVKGTAAMGTMLFFSFETVSCFISQDSLGNGQCSNTSYAALSLSGYLTILTTLSIASKAVPESVQREMAWELASITSLKGLKWWQPMQGGFITITAIVSLYLLSVLGVEGNENSTVLAVGAIGGVSMLFAGLINMTMLVRTGNEQQRSAVVELSIIKEQRSVRGISAGELEEGMFGALI</sequence>
<comment type="caution">
    <text evidence="3">The sequence shown here is derived from an EMBL/GenBank/DDBJ whole genome shotgun (WGS) entry which is preliminary data.</text>
</comment>
<feature type="transmembrane region" description="Helical" evidence="2">
    <location>
        <begin position="545"/>
        <end position="563"/>
    </location>
</feature>
<accession>A0A9W7BXW3</accession>
<evidence type="ECO:0000256" key="1">
    <source>
        <dbReference type="SAM" id="MobiDB-lite"/>
    </source>
</evidence>
<reference evidence="4" key="1">
    <citation type="journal article" date="2023" name="Commun. Biol.">
        <title>Genome analysis of Parmales, the sister group of diatoms, reveals the evolutionary specialization of diatoms from phago-mixotrophs to photoautotrophs.</title>
        <authorList>
            <person name="Ban H."/>
            <person name="Sato S."/>
            <person name="Yoshikawa S."/>
            <person name="Yamada K."/>
            <person name="Nakamura Y."/>
            <person name="Ichinomiya M."/>
            <person name="Sato N."/>
            <person name="Blanc-Mathieu R."/>
            <person name="Endo H."/>
            <person name="Kuwata A."/>
            <person name="Ogata H."/>
        </authorList>
    </citation>
    <scope>NUCLEOTIDE SEQUENCE [LARGE SCALE GENOMIC DNA]</scope>
    <source>
        <strain evidence="4">NIES 3701</strain>
    </source>
</reference>
<keyword evidence="2" id="KW-1133">Transmembrane helix</keyword>
<feature type="transmembrane region" description="Helical" evidence="2">
    <location>
        <begin position="446"/>
        <end position="470"/>
    </location>
</feature>
<feature type="transmembrane region" description="Helical" evidence="2">
    <location>
        <begin position="963"/>
        <end position="988"/>
    </location>
</feature>
<feature type="transmembrane region" description="Helical" evidence="2">
    <location>
        <begin position="279"/>
        <end position="303"/>
    </location>
</feature>
<feature type="transmembrane region" description="Helical" evidence="2">
    <location>
        <begin position="717"/>
        <end position="735"/>
    </location>
</feature>
<feature type="compositionally biased region" description="Basic and acidic residues" evidence="1">
    <location>
        <begin position="45"/>
        <end position="54"/>
    </location>
</feature>
<proteinExistence type="predicted"/>
<feature type="region of interest" description="Disordered" evidence="1">
    <location>
        <begin position="1"/>
        <end position="54"/>
    </location>
</feature>
<feature type="transmembrane region" description="Helical" evidence="2">
    <location>
        <begin position="323"/>
        <end position="341"/>
    </location>
</feature>
<feature type="transmembrane region" description="Helical" evidence="2">
    <location>
        <begin position="810"/>
        <end position="829"/>
    </location>
</feature>
<feature type="transmembrane region" description="Helical" evidence="2">
    <location>
        <begin position="108"/>
        <end position="129"/>
    </location>
</feature>
<dbReference type="Proteomes" id="UP001165085">
    <property type="component" value="Unassembled WGS sequence"/>
</dbReference>
<feature type="compositionally biased region" description="Acidic residues" evidence="1">
    <location>
        <begin position="28"/>
        <end position="44"/>
    </location>
</feature>
<evidence type="ECO:0000313" key="3">
    <source>
        <dbReference type="EMBL" id="GMH96436.1"/>
    </source>
</evidence>
<feature type="transmembrane region" description="Helical" evidence="2">
    <location>
        <begin position="234"/>
        <end position="259"/>
    </location>
</feature>
<feature type="transmembrane region" description="Helical" evidence="2">
    <location>
        <begin position="662"/>
        <end position="684"/>
    </location>
</feature>
<feature type="transmembrane region" description="Helical" evidence="2">
    <location>
        <begin position="747"/>
        <end position="768"/>
    </location>
</feature>
<feature type="transmembrane region" description="Helical" evidence="2">
    <location>
        <begin position="141"/>
        <end position="160"/>
    </location>
</feature>
<evidence type="ECO:0000256" key="2">
    <source>
        <dbReference type="SAM" id="Phobius"/>
    </source>
</evidence>
<keyword evidence="4" id="KW-1185">Reference proteome</keyword>
<dbReference type="AlphaFoldDB" id="A0A9W7BXW3"/>
<feature type="transmembrane region" description="Helical" evidence="2">
    <location>
        <begin position="482"/>
        <end position="500"/>
    </location>
</feature>
<organism evidence="3 4">
    <name type="scientific">Triparma strigata</name>
    <dbReference type="NCBI Taxonomy" id="1606541"/>
    <lineage>
        <taxon>Eukaryota</taxon>
        <taxon>Sar</taxon>
        <taxon>Stramenopiles</taxon>
        <taxon>Ochrophyta</taxon>
        <taxon>Bolidophyceae</taxon>
        <taxon>Parmales</taxon>
        <taxon>Triparmaceae</taxon>
        <taxon>Triparma</taxon>
    </lineage>
</organism>
<dbReference type="EMBL" id="BRXY01000468">
    <property type="protein sequence ID" value="GMH96436.1"/>
    <property type="molecule type" value="Genomic_DNA"/>
</dbReference>
<gene>
    <name evidence="3" type="ORF">TrST_g14201</name>
</gene>